<dbReference type="OrthoDB" id="9804157at2"/>
<keyword evidence="3" id="KW-1185">Reference proteome</keyword>
<comment type="caution">
    <text evidence="2">The sequence shown here is derived from an EMBL/GenBank/DDBJ whole genome shotgun (WGS) entry which is preliminary data.</text>
</comment>
<dbReference type="AlphaFoldDB" id="A0A5M6IXW1"/>
<gene>
    <name evidence="2" type="ORF">F1189_07070</name>
</gene>
<dbReference type="GO" id="GO:0005506">
    <property type="term" value="F:iron ion binding"/>
    <property type="evidence" value="ECO:0007669"/>
    <property type="project" value="InterPro"/>
</dbReference>
<name>A0A5M6IXW1_9PROT</name>
<dbReference type="CDD" id="cd06664">
    <property type="entry name" value="IscU_like"/>
    <property type="match status" value="1"/>
</dbReference>
<dbReference type="NCBIfam" id="TIGR01994">
    <property type="entry name" value="SUF_scaf_2"/>
    <property type="match status" value="1"/>
</dbReference>
<evidence type="ECO:0000313" key="3">
    <source>
        <dbReference type="Proteomes" id="UP000325255"/>
    </source>
</evidence>
<dbReference type="GO" id="GO:0016226">
    <property type="term" value="P:iron-sulfur cluster assembly"/>
    <property type="evidence" value="ECO:0007669"/>
    <property type="project" value="InterPro"/>
</dbReference>
<evidence type="ECO:0000313" key="2">
    <source>
        <dbReference type="EMBL" id="KAA5613111.1"/>
    </source>
</evidence>
<protein>
    <submittedName>
        <fullName evidence="2">SUF system NifU family Fe-S cluster assembly protein</fullName>
    </submittedName>
</protein>
<dbReference type="Pfam" id="PF01592">
    <property type="entry name" value="NifU_N"/>
    <property type="match status" value="1"/>
</dbReference>
<feature type="domain" description="NIF system FeS cluster assembly NifU N-terminal" evidence="1">
    <location>
        <begin position="12"/>
        <end position="132"/>
    </location>
</feature>
<dbReference type="RefSeq" id="WP_150040015.1">
    <property type="nucleotide sequence ID" value="NZ_OW485601.1"/>
</dbReference>
<reference evidence="2 3" key="1">
    <citation type="submission" date="2019-09" db="EMBL/GenBank/DDBJ databases">
        <title>Genome sequence of Rhodovastum atsumiense, a diverse member of the Acetobacteraceae family of non-sulfur purple photosynthetic bacteria.</title>
        <authorList>
            <person name="Meyer T."/>
            <person name="Kyndt J."/>
        </authorList>
    </citation>
    <scope>NUCLEOTIDE SEQUENCE [LARGE SCALE GENOMIC DNA]</scope>
    <source>
        <strain evidence="2 3">DSM 21279</strain>
    </source>
</reference>
<dbReference type="InterPro" id="IPR002871">
    <property type="entry name" value="NIF_FeS_clus_asmbl_NifU_N"/>
</dbReference>
<proteinExistence type="predicted"/>
<organism evidence="2 3">
    <name type="scientific">Rhodovastum atsumiense</name>
    <dbReference type="NCBI Taxonomy" id="504468"/>
    <lineage>
        <taxon>Bacteria</taxon>
        <taxon>Pseudomonadati</taxon>
        <taxon>Pseudomonadota</taxon>
        <taxon>Alphaproteobacteria</taxon>
        <taxon>Acetobacterales</taxon>
        <taxon>Acetobacteraceae</taxon>
        <taxon>Rhodovastum</taxon>
    </lineage>
</organism>
<evidence type="ECO:0000259" key="1">
    <source>
        <dbReference type="Pfam" id="PF01592"/>
    </source>
</evidence>
<accession>A0A5M6IXW1</accession>
<dbReference type="GO" id="GO:0051536">
    <property type="term" value="F:iron-sulfur cluster binding"/>
    <property type="evidence" value="ECO:0007669"/>
    <property type="project" value="InterPro"/>
</dbReference>
<dbReference type="PANTHER" id="PTHR10093">
    <property type="entry name" value="IRON-SULFUR CLUSTER ASSEMBLY ENZYME NIFU HOMOLOG"/>
    <property type="match status" value="1"/>
</dbReference>
<dbReference type="Proteomes" id="UP000325255">
    <property type="component" value="Unassembled WGS sequence"/>
</dbReference>
<dbReference type="SUPFAM" id="SSF82649">
    <property type="entry name" value="SufE/NifU"/>
    <property type="match status" value="1"/>
</dbReference>
<sequence length="153" mass="16536">MSGAFGDLRDLYQEVILEHGRHPRHAGRPETFDATARGDNPMCGDRVQVFLRYGPDGSIARTSFEARGCAISVASADLMAETVQGRAPAEARTLVSRFTEMARTGQCPDCDATMERLRPLAGVHEYPSRVKCATLPWHALMAALDGGGQASSE</sequence>
<dbReference type="EMBL" id="VWPK01000008">
    <property type="protein sequence ID" value="KAA5613111.1"/>
    <property type="molecule type" value="Genomic_DNA"/>
</dbReference>
<dbReference type="Gene3D" id="3.90.1010.10">
    <property type="match status" value="1"/>
</dbReference>